<keyword evidence="1" id="KW-0175">Coiled coil</keyword>
<dbReference type="Proteomes" id="UP001345219">
    <property type="component" value="Chromosome 14"/>
</dbReference>
<evidence type="ECO:0000256" key="1">
    <source>
        <dbReference type="SAM" id="Coils"/>
    </source>
</evidence>
<dbReference type="GO" id="GO:0070449">
    <property type="term" value="C:elongin complex"/>
    <property type="evidence" value="ECO:0007669"/>
    <property type="project" value="InterPro"/>
</dbReference>
<proteinExistence type="predicted"/>
<dbReference type="PANTHER" id="PTHR47543:SF2">
    <property type="entry name" value="RNA POLYMERASE II TRANSCRIPTION FACTOR SIII SUBUNIT A"/>
    <property type="match status" value="1"/>
</dbReference>
<protein>
    <recommendedName>
        <fullName evidence="5">Elongin-A</fullName>
    </recommendedName>
</protein>
<evidence type="ECO:0000313" key="4">
    <source>
        <dbReference type="Proteomes" id="UP001345219"/>
    </source>
</evidence>
<evidence type="ECO:0000313" key="3">
    <source>
        <dbReference type="EMBL" id="KAK4777398.1"/>
    </source>
</evidence>
<dbReference type="GO" id="GO:0006368">
    <property type="term" value="P:transcription elongation by RNA polymerase II"/>
    <property type="evidence" value="ECO:0007669"/>
    <property type="project" value="InterPro"/>
</dbReference>
<accession>A0AAN7L6S7</accession>
<dbReference type="EMBL" id="JAXIOK010000002">
    <property type="protein sequence ID" value="KAK4777398.1"/>
    <property type="molecule type" value="Genomic_DNA"/>
</dbReference>
<feature type="coiled-coil region" evidence="1">
    <location>
        <begin position="98"/>
        <end position="125"/>
    </location>
</feature>
<dbReference type="InterPro" id="IPR010684">
    <property type="entry name" value="RNA_pol_II_trans_fac_SIII_A"/>
</dbReference>
<organism evidence="3 4">
    <name type="scientific">Trapa incisa</name>
    <dbReference type="NCBI Taxonomy" id="236973"/>
    <lineage>
        <taxon>Eukaryota</taxon>
        <taxon>Viridiplantae</taxon>
        <taxon>Streptophyta</taxon>
        <taxon>Embryophyta</taxon>
        <taxon>Tracheophyta</taxon>
        <taxon>Spermatophyta</taxon>
        <taxon>Magnoliopsida</taxon>
        <taxon>eudicotyledons</taxon>
        <taxon>Gunneridae</taxon>
        <taxon>Pentapetalae</taxon>
        <taxon>rosids</taxon>
        <taxon>malvids</taxon>
        <taxon>Myrtales</taxon>
        <taxon>Lythraceae</taxon>
        <taxon>Trapa</taxon>
    </lineage>
</organism>
<feature type="region of interest" description="Disordered" evidence="2">
    <location>
        <begin position="188"/>
        <end position="222"/>
    </location>
</feature>
<sequence length="222" mass="25382">MESKGKVPSLVELCVLKAIDNVRLLGDVGETDSCFLEQILPHCSVNELIHVEKSTKGRDLSPITDKLWKKFYERQFGSESVDLVLKRMKEKNVSFKWAKLYQAKLKDLEDSANKSLDRIKELYKKEDALKQSRQVRLCSDVPASRNRRSHRGNGPGRHVCKYKSDLMKKSKMDLLKSLEARNTIAMKRNASQRSWRLTRPSGFSAKGSVLVSKQGKPSGRRF</sequence>
<keyword evidence="4" id="KW-1185">Reference proteome</keyword>
<evidence type="ECO:0008006" key="5">
    <source>
        <dbReference type="Google" id="ProtNLM"/>
    </source>
</evidence>
<name>A0AAN7L6S7_9MYRT</name>
<dbReference type="PANTHER" id="PTHR47543">
    <property type="entry name" value="OS08G0169600 PROTEIN"/>
    <property type="match status" value="1"/>
</dbReference>
<reference evidence="3 4" key="1">
    <citation type="journal article" date="2023" name="Hortic Res">
        <title>Pangenome of water caltrop reveals structural variations and asymmetric subgenome divergence after allopolyploidization.</title>
        <authorList>
            <person name="Zhang X."/>
            <person name="Chen Y."/>
            <person name="Wang L."/>
            <person name="Yuan Y."/>
            <person name="Fang M."/>
            <person name="Shi L."/>
            <person name="Lu R."/>
            <person name="Comes H.P."/>
            <person name="Ma Y."/>
            <person name="Chen Y."/>
            <person name="Huang G."/>
            <person name="Zhou Y."/>
            <person name="Zheng Z."/>
            <person name="Qiu Y."/>
        </authorList>
    </citation>
    <scope>NUCLEOTIDE SEQUENCE [LARGE SCALE GENOMIC DNA]</scope>
    <source>
        <tissue evidence="3">Roots</tissue>
    </source>
</reference>
<gene>
    <name evidence="3" type="ORF">SAY87_017585</name>
</gene>
<dbReference type="AlphaFoldDB" id="A0AAN7L6S7"/>
<evidence type="ECO:0000256" key="2">
    <source>
        <dbReference type="SAM" id="MobiDB-lite"/>
    </source>
</evidence>
<dbReference type="Pfam" id="PF06881">
    <property type="entry name" value="Elongin_A"/>
    <property type="match status" value="1"/>
</dbReference>
<dbReference type="Gene3D" id="6.10.250.3180">
    <property type="match status" value="1"/>
</dbReference>
<comment type="caution">
    <text evidence="3">The sequence shown here is derived from an EMBL/GenBank/DDBJ whole genome shotgun (WGS) entry which is preliminary data.</text>
</comment>